<dbReference type="Pfam" id="PF00754">
    <property type="entry name" value="F5_F8_type_C"/>
    <property type="match status" value="1"/>
</dbReference>
<dbReference type="InterPro" id="IPR000933">
    <property type="entry name" value="Glyco_hydro_29"/>
</dbReference>
<dbReference type="EMBL" id="JBHLUD010000004">
    <property type="protein sequence ID" value="MFC0542791.1"/>
    <property type="molecule type" value="Genomic_DNA"/>
</dbReference>
<dbReference type="EC" id="3.2.1.51" evidence="2"/>
<proteinExistence type="inferred from homology"/>
<dbReference type="InterPro" id="IPR057739">
    <property type="entry name" value="Glyco_hydro_29_N"/>
</dbReference>
<dbReference type="SMART" id="SM00812">
    <property type="entry name" value="Alpha_L_fucos"/>
    <property type="match status" value="1"/>
</dbReference>
<evidence type="ECO:0000256" key="2">
    <source>
        <dbReference type="ARBA" id="ARBA00012662"/>
    </source>
</evidence>
<dbReference type="PANTHER" id="PTHR10030:SF37">
    <property type="entry name" value="ALPHA-L-FUCOSIDASE-RELATED"/>
    <property type="match status" value="1"/>
</dbReference>
<evidence type="ECO:0000256" key="1">
    <source>
        <dbReference type="ARBA" id="ARBA00007951"/>
    </source>
</evidence>
<dbReference type="Gene3D" id="3.20.20.80">
    <property type="entry name" value="Glycosidases"/>
    <property type="match status" value="1"/>
</dbReference>
<keyword evidence="4" id="KW-0378">Hydrolase</keyword>
<accession>A0ABV6MSG7</accession>
<protein>
    <recommendedName>
        <fullName evidence="2">alpha-L-fucosidase</fullName>
        <ecNumber evidence="2">3.2.1.51</ecNumber>
    </recommendedName>
</protein>
<comment type="caution">
    <text evidence="7">The sequence shown here is derived from an EMBL/GenBank/DDBJ whole genome shotgun (WGS) entry which is preliminary data.</text>
</comment>
<dbReference type="SUPFAM" id="SSF49785">
    <property type="entry name" value="Galactose-binding domain-like"/>
    <property type="match status" value="1"/>
</dbReference>
<feature type="domain" description="F5/8 type C" evidence="6">
    <location>
        <begin position="439"/>
        <end position="582"/>
    </location>
</feature>
<evidence type="ECO:0000256" key="5">
    <source>
        <dbReference type="ARBA" id="ARBA00023295"/>
    </source>
</evidence>
<comment type="similarity">
    <text evidence="1">Belongs to the glycosyl hydrolase 29 family.</text>
</comment>
<name>A0ABV6MSG7_9PSEU</name>
<evidence type="ECO:0000256" key="3">
    <source>
        <dbReference type="ARBA" id="ARBA00022729"/>
    </source>
</evidence>
<keyword evidence="5" id="KW-0326">Glycosidase</keyword>
<dbReference type="InterPro" id="IPR008979">
    <property type="entry name" value="Galactose-bd-like_sf"/>
</dbReference>
<evidence type="ECO:0000313" key="8">
    <source>
        <dbReference type="Proteomes" id="UP001589810"/>
    </source>
</evidence>
<dbReference type="Pfam" id="PF01120">
    <property type="entry name" value="Alpha_L_fucos"/>
    <property type="match status" value="1"/>
</dbReference>
<keyword evidence="3" id="KW-0732">Signal</keyword>
<dbReference type="Proteomes" id="UP001589810">
    <property type="component" value="Unassembled WGS sequence"/>
</dbReference>
<evidence type="ECO:0000256" key="4">
    <source>
        <dbReference type="ARBA" id="ARBA00022801"/>
    </source>
</evidence>
<dbReference type="Gene3D" id="2.60.120.260">
    <property type="entry name" value="Galactose-binding domain-like"/>
    <property type="match status" value="1"/>
</dbReference>
<dbReference type="InterPro" id="IPR000421">
    <property type="entry name" value="FA58C"/>
</dbReference>
<organism evidence="7 8">
    <name type="scientific">Kutzneria chonburiensis</name>
    <dbReference type="NCBI Taxonomy" id="1483604"/>
    <lineage>
        <taxon>Bacteria</taxon>
        <taxon>Bacillati</taxon>
        <taxon>Actinomycetota</taxon>
        <taxon>Actinomycetes</taxon>
        <taxon>Pseudonocardiales</taxon>
        <taxon>Pseudonocardiaceae</taxon>
        <taxon>Kutzneria</taxon>
    </lineage>
</organism>
<dbReference type="InterPro" id="IPR017853">
    <property type="entry name" value="GH"/>
</dbReference>
<evidence type="ECO:0000313" key="7">
    <source>
        <dbReference type="EMBL" id="MFC0542791.1"/>
    </source>
</evidence>
<dbReference type="PROSITE" id="PS50022">
    <property type="entry name" value="FA58C_3"/>
    <property type="match status" value="1"/>
</dbReference>
<dbReference type="PANTHER" id="PTHR10030">
    <property type="entry name" value="ALPHA-L-FUCOSIDASE"/>
    <property type="match status" value="1"/>
</dbReference>
<keyword evidence="8" id="KW-1185">Reference proteome</keyword>
<gene>
    <name evidence="7" type="ORF">ACFFH7_14940</name>
</gene>
<dbReference type="SUPFAM" id="SSF51445">
    <property type="entry name" value="(Trans)glycosidases"/>
    <property type="match status" value="1"/>
</dbReference>
<dbReference type="RefSeq" id="WP_273941206.1">
    <property type="nucleotide sequence ID" value="NZ_CP097263.1"/>
</dbReference>
<reference evidence="7 8" key="1">
    <citation type="submission" date="2024-09" db="EMBL/GenBank/DDBJ databases">
        <authorList>
            <person name="Sun Q."/>
            <person name="Mori K."/>
        </authorList>
    </citation>
    <scope>NUCLEOTIDE SEQUENCE [LARGE SCALE GENOMIC DNA]</scope>
    <source>
        <strain evidence="7 8">TBRC 1432</strain>
    </source>
</reference>
<sequence length="585" mass="64918">MDLDQQPISLVRWREDAKIGLFVHWGVYAGPGKGEWHQHEARIKPSVYRGFLEDDSPEQFTADRYDPAAWVRLAEEMGAKYVVLTARHHDGFGLAANSHPNAWTSLQPPLERDFVAEYVSAVRAAGLKVGLYYSPIDWRYPGYYNVTGAARPSPWNLEDSSDAFDYHADARVLKEEVYQAVKQLVTEYGPIDDLWWDGGWLAEEGLDADAAFFWEPGRFRDPANEWPVDEYGSIDDSTGRPLGLMGMVRAHQPHLVANSRSGWAGDYGVEEGSYVSTGPLRRGLVEKTFTIRGHWGYTAAATSMSYDEIVALVVNSLVRNMTTLINVGPDRHGEVPQDSVDVLRRLGTFLSECGESVYHTRGGPWQPVDGQVGYTYRGATFYVHLLPGQPAGRFTTPAIGDARVRRVFDVRTKRNLPFQVSLDGRVTISDIDRRGHRPDTVLAVMLDRSVVATDVAAAGIATADSEVSGNTAASAIDGDTATRWCAADDAVGHRLQVDLGRFVDLTGVRIAWELPDQTYRYRLDSSIDGITWSTVADRTDNTDTAQVHTLACTGTTRHLRVTVTGLDTGRRASIRSFEVFDRPFS</sequence>
<evidence type="ECO:0000259" key="6">
    <source>
        <dbReference type="PROSITE" id="PS50022"/>
    </source>
</evidence>